<gene>
    <name evidence="2" type="ORF">E3C22_04500</name>
</gene>
<comment type="caution">
    <text evidence="2">The sequence shown here is derived from an EMBL/GenBank/DDBJ whole genome shotgun (WGS) entry which is preliminary data.</text>
</comment>
<feature type="coiled-coil region" evidence="1">
    <location>
        <begin position="697"/>
        <end position="724"/>
    </location>
</feature>
<reference evidence="2 3" key="1">
    <citation type="submission" date="2019-03" db="EMBL/GenBank/DDBJ databases">
        <title>Jiella endophytica sp. nov., a novel endophytic bacterium isolated from root of Ficus microcarpa Linn. f.</title>
        <authorList>
            <person name="Tuo L."/>
        </authorList>
    </citation>
    <scope>NUCLEOTIDE SEQUENCE [LARGE SCALE GENOMIC DNA]</scope>
    <source>
        <strain evidence="2 3">CBS5Q-3</strain>
    </source>
</reference>
<evidence type="ECO:0000313" key="2">
    <source>
        <dbReference type="EMBL" id="TFF27722.1"/>
    </source>
</evidence>
<dbReference type="EMBL" id="SOZD01000001">
    <property type="protein sequence ID" value="TFF27722.1"/>
    <property type="molecule type" value="Genomic_DNA"/>
</dbReference>
<name>A0A4Y8RVC7_9HYPH</name>
<dbReference type="Proteomes" id="UP000298179">
    <property type="component" value="Unassembled WGS sequence"/>
</dbReference>
<protein>
    <submittedName>
        <fullName evidence="2">DUF4139 domain-containing protein</fullName>
    </submittedName>
</protein>
<dbReference type="PANTHER" id="PTHR31005:SF8">
    <property type="entry name" value="DUF4139 DOMAIN-CONTAINING PROTEIN"/>
    <property type="match status" value="1"/>
</dbReference>
<dbReference type="PANTHER" id="PTHR31005">
    <property type="entry name" value="DUF4139 DOMAIN-CONTAINING PROTEIN"/>
    <property type="match status" value="1"/>
</dbReference>
<proteinExistence type="predicted"/>
<feature type="coiled-coil region" evidence="1">
    <location>
        <begin position="755"/>
        <end position="789"/>
    </location>
</feature>
<evidence type="ECO:0000256" key="1">
    <source>
        <dbReference type="SAM" id="Coils"/>
    </source>
</evidence>
<keyword evidence="3" id="KW-1185">Reference proteome</keyword>
<sequence length="790" mass="84060">MEGYRQGDVFARRLAERFVQGTRGGLGLFDGGGGSLDHGAHGLKIGMIPREGKPQVPPSMRNRKPQASVAAILQLAMNRRHKSRGARNVSTGRHRVGRSASRFMSTGDHMRRLPLFTAATLSVLMATTALSAAQTSNAAAAAATSADATAPARTGDIRSIVLFSGGVAEIVRSAAVSGAATVGMEVPLDQVNDVLKSLVVRNPGGGVGQVSLEGSVNAKELSRAALFRPSDLNSLALLLNKLKGAKVRIEGERSVTGTVLGTSQAKPNAADDKAEMPVAIVTILAETGEVRSLPVFADTSLQVLDEETAEELKKAAASLSQSLSDDTRLVSVKVDGTGSRDVEFDYVVAAPVWKSSHRLVLGKDGKGRLQSWAVIENATGEDWDGVKVSLSSGSPVTLRQNLFDPFFKERPEVPVFVDRQSIPEADRGTVPSPARMAQKASRSVSGAAAFADNLMAAAPVPEAAEFSIGEASDVGEAVEGDVSVTYPLPKPVTLDAGSTLSVPVVDSEVPAERIAVFVPGRGEIHPTAAVRLDNETGSALPAGIVTVYDPSGYVGDSTLLPVPSGDERQVQFALDRKITVNTTEKPQSRVAEIRVVDGVLRYKQIEERDTVYSAANAASDERKLSISHPKLSGWDLISDDRVGETENAYRLEATIPAGGTVDIKATARFVRDEGFALVDAAQSDLVRFSNETTDPKTAEALREIAEIQGEKTDLDRQIDRLDGQKSDIYAAQDRIRENIKAVGAGDLRDSYLDMMKKQEDQLSSIDGKSASLKEQRDAVEARLRAKIAEI</sequence>
<organism evidence="2 3">
    <name type="scientific">Jiella endophytica</name>
    <dbReference type="NCBI Taxonomy" id="2558362"/>
    <lineage>
        <taxon>Bacteria</taxon>
        <taxon>Pseudomonadati</taxon>
        <taxon>Pseudomonadota</taxon>
        <taxon>Alphaproteobacteria</taxon>
        <taxon>Hyphomicrobiales</taxon>
        <taxon>Aurantimonadaceae</taxon>
        <taxon>Jiella</taxon>
    </lineage>
</organism>
<evidence type="ECO:0000313" key="3">
    <source>
        <dbReference type="Proteomes" id="UP000298179"/>
    </source>
</evidence>
<accession>A0A4Y8RVC7</accession>
<dbReference type="AlphaFoldDB" id="A0A4Y8RVC7"/>
<keyword evidence="1" id="KW-0175">Coiled coil</keyword>
<dbReference type="OrthoDB" id="580912at2"/>
<dbReference type="InterPro" id="IPR011935">
    <property type="entry name" value="CHP02231"/>
</dbReference>